<reference evidence="2 3" key="1">
    <citation type="journal article" date="2023" name="PLoS ONE">
        <title>Cytospora paraplurivora sp. nov. isolated from orchards with fruit tree decline syndrome in Ontario, Canada.</title>
        <authorList>
            <person name="Ilyukhin E."/>
            <person name="Nguyen H.D.T."/>
            <person name="Castle A.J."/>
            <person name="Ellouze W."/>
        </authorList>
    </citation>
    <scope>NUCLEOTIDE SEQUENCE [LARGE SCALE GENOMIC DNA]</scope>
    <source>
        <strain evidence="2 3">FDS-564</strain>
    </source>
</reference>
<feature type="compositionally biased region" description="Low complexity" evidence="1">
    <location>
        <begin position="41"/>
        <end position="65"/>
    </location>
</feature>
<evidence type="ECO:0000256" key="1">
    <source>
        <dbReference type="SAM" id="MobiDB-lite"/>
    </source>
</evidence>
<protein>
    <submittedName>
        <fullName evidence="2">Uncharacterized protein</fullName>
    </submittedName>
</protein>
<name>A0AAN9YF29_9PEZI</name>
<comment type="caution">
    <text evidence="2">The sequence shown here is derived from an EMBL/GenBank/DDBJ whole genome shotgun (WGS) entry which is preliminary data.</text>
</comment>
<sequence length="203" mass="21077">MSRLGLNGQMLSICGSRLTSMGAVSPSRIATPLCHSIRQVSTTKSTKAQTTSKKTAKGSTPAATKPNKTSAKVAAASPQPVPIAEVTKAAGPARKVGTTPANAPEPAVSPSANTQAAAASTAGADLPATTYDARPRVDTSSKEYKKAERSWTNMMVALPILIVTSYFLFERLYMGKNPSLNLSHARRQPAPAPTPEDASNDGA</sequence>
<feature type="region of interest" description="Disordered" evidence="1">
    <location>
        <begin position="183"/>
        <end position="203"/>
    </location>
</feature>
<accession>A0AAN9YF29</accession>
<gene>
    <name evidence="2" type="ORF">SLS53_006218</name>
</gene>
<proteinExistence type="predicted"/>
<dbReference type="EMBL" id="JAJSPL020000026">
    <property type="protein sequence ID" value="KAK7738403.1"/>
    <property type="molecule type" value="Genomic_DNA"/>
</dbReference>
<dbReference type="Proteomes" id="UP001320245">
    <property type="component" value="Unassembled WGS sequence"/>
</dbReference>
<dbReference type="AlphaFoldDB" id="A0AAN9YF29"/>
<feature type="compositionally biased region" description="Low complexity" evidence="1">
    <location>
        <begin position="108"/>
        <end position="123"/>
    </location>
</feature>
<evidence type="ECO:0000313" key="3">
    <source>
        <dbReference type="Proteomes" id="UP001320245"/>
    </source>
</evidence>
<keyword evidence="3" id="KW-1185">Reference proteome</keyword>
<evidence type="ECO:0000313" key="2">
    <source>
        <dbReference type="EMBL" id="KAK7738403.1"/>
    </source>
</evidence>
<feature type="region of interest" description="Disordered" evidence="1">
    <location>
        <begin position="40"/>
        <end position="123"/>
    </location>
</feature>
<organism evidence="2 3">
    <name type="scientific">Cytospora paraplurivora</name>
    <dbReference type="NCBI Taxonomy" id="2898453"/>
    <lineage>
        <taxon>Eukaryota</taxon>
        <taxon>Fungi</taxon>
        <taxon>Dikarya</taxon>
        <taxon>Ascomycota</taxon>
        <taxon>Pezizomycotina</taxon>
        <taxon>Sordariomycetes</taxon>
        <taxon>Sordariomycetidae</taxon>
        <taxon>Diaporthales</taxon>
        <taxon>Cytosporaceae</taxon>
        <taxon>Cytospora</taxon>
    </lineage>
</organism>